<accession>A0A1E3X8R8</accession>
<name>A0A1E3X8R8_9BACT</name>
<reference evidence="2 3" key="1">
    <citation type="submission" date="2016-07" db="EMBL/GenBank/DDBJ databases">
        <title>Draft genome of Scalindua rubra, obtained from a brine-seawater interface in the Red Sea, sheds light on salt adaptation in anammox bacteria.</title>
        <authorList>
            <person name="Speth D.R."/>
            <person name="Lagkouvardos I."/>
            <person name="Wang Y."/>
            <person name="Qian P.-Y."/>
            <person name="Dutilh B.E."/>
            <person name="Jetten M.S."/>
        </authorList>
    </citation>
    <scope>NUCLEOTIDE SEQUENCE [LARGE SCALE GENOMIC DNA]</scope>
    <source>
        <strain evidence="2">BSI-1</strain>
    </source>
</reference>
<evidence type="ECO:0000256" key="1">
    <source>
        <dbReference type="ARBA" id="ARBA00009981"/>
    </source>
</evidence>
<dbReference type="NCBIfam" id="TIGR01552">
    <property type="entry name" value="phd_fam"/>
    <property type="match status" value="1"/>
</dbReference>
<proteinExistence type="inferred from homology"/>
<evidence type="ECO:0008006" key="4">
    <source>
        <dbReference type="Google" id="ProtNLM"/>
    </source>
</evidence>
<sequence>MSIATNILKSPHVGIRDLKIHLSSLLKKGSLIVTERGKPVNVILPYSDMIELLDMLDEITDPETIKTIQEGRKAISTGVKGIPVSNVFKNLTK</sequence>
<dbReference type="AlphaFoldDB" id="A0A1E3X8R8"/>
<dbReference type="EMBL" id="MAYW01000081">
    <property type="protein sequence ID" value="ODS32020.1"/>
    <property type="molecule type" value="Genomic_DNA"/>
</dbReference>
<organism evidence="2 3">
    <name type="scientific">Candidatus Scalindua rubra</name>
    <dbReference type="NCBI Taxonomy" id="1872076"/>
    <lineage>
        <taxon>Bacteria</taxon>
        <taxon>Pseudomonadati</taxon>
        <taxon>Planctomycetota</taxon>
        <taxon>Candidatus Brocadiia</taxon>
        <taxon>Candidatus Brocadiales</taxon>
        <taxon>Candidatus Scalinduaceae</taxon>
        <taxon>Candidatus Scalindua</taxon>
    </lineage>
</organism>
<dbReference type="InterPro" id="IPR036165">
    <property type="entry name" value="YefM-like_sf"/>
</dbReference>
<comment type="caution">
    <text evidence="2">The sequence shown here is derived from an EMBL/GenBank/DDBJ whole genome shotgun (WGS) entry which is preliminary data.</text>
</comment>
<gene>
    <name evidence="2" type="ORF">SCARUB_02840</name>
</gene>
<comment type="similarity">
    <text evidence="1">Belongs to the phD/YefM antitoxin family.</text>
</comment>
<dbReference type="Proteomes" id="UP000094056">
    <property type="component" value="Unassembled WGS sequence"/>
</dbReference>
<protein>
    <recommendedName>
        <fullName evidence="4">Antitoxin</fullName>
    </recommendedName>
</protein>
<evidence type="ECO:0000313" key="2">
    <source>
        <dbReference type="EMBL" id="ODS32020.1"/>
    </source>
</evidence>
<evidence type="ECO:0000313" key="3">
    <source>
        <dbReference type="Proteomes" id="UP000094056"/>
    </source>
</evidence>
<dbReference type="SUPFAM" id="SSF143120">
    <property type="entry name" value="YefM-like"/>
    <property type="match status" value="1"/>
</dbReference>